<evidence type="ECO:0000256" key="4">
    <source>
        <dbReference type="ARBA" id="ARBA00022771"/>
    </source>
</evidence>
<comment type="similarity">
    <text evidence="11 13">Belongs to the RecA family. RadA subfamily.</text>
</comment>
<reference evidence="15 16" key="1">
    <citation type="journal article" date="2013" name="Int. J. Syst. Evol. Microbiol.">
        <title>Kordia antarctica sp. nov., isolated from Antarctic seawater.</title>
        <authorList>
            <person name="Baek K."/>
            <person name="Choi A."/>
            <person name="Kang I."/>
            <person name="Lee K."/>
            <person name="Cho J.C."/>
        </authorList>
    </citation>
    <scope>NUCLEOTIDE SEQUENCE [LARGE SCALE GENOMIC DNA]</scope>
    <source>
        <strain evidence="15 16">IMCC3317</strain>
    </source>
</reference>
<dbReference type="HAMAP" id="MF_01498">
    <property type="entry name" value="RadA_bact"/>
    <property type="match status" value="1"/>
</dbReference>
<evidence type="ECO:0000256" key="6">
    <source>
        <dbReference type="ARBA" id="ARBA00022833"/>
    </source>
</evidence>
<keyword evidence="9 11" id="KW-0238">DNA-binding</keyword>
<dbReference type="InterPro" id="IPR004504">
    <property type="entry name" value="DNA_repair_RadA"/>
</dbReference>
<accession>A0A7L4ZNV6</accession>
<evidence type="ECO:0000256" key="11">
    <source>
        <dbReference type="HAMAP-Rule" id="MF_01498"/>
    </source>
</evidence>
<dbReference type="AlphaFoldDB" id="A0A7L4ZNV6"/>
<dbReference type="PROSITE" id="PS50162">
    <property type="entry name" value="RECA_2"/>
    <property type="match status" value="1"/>
</dbReference>
<dbReference type="InterPro" id="IPR020568">
    <property type="entry name" value="Ribosomal_Su5_D2-typ_SF"/>
</dbReference>
<feature type="region of interest" description="Lon-protease-like" evidence="11">
    <location>
        <begin position="351"/>
        <end position="452"/>
    </location>
</feature>
<dbReference type="Proteomes" id="UP000464657">
    <property type="component" value="Chromosome"/>
</dbReference>
<evidence type="ECO:0000313" key="15">
    <source>
        <dbReference type="EMBL" id="QHI37886.1"/>
    </source>
</evidence>
<dbReference type="SMART" id="SM00382">
    <property type="entry name" value="AAA"/>
    <property type="match status" value="1"/>
</dbReference>
<dbReference type="PANTHER" id="PTHR32472:SF10">
    <property type="entry name" value="DNA REPAIR PROTEIN RADA-LIKE PROTEIN"/>
    <property type="match status" value="1"/>
</dbReference>
<dbReference type="GO" id="GO:0008270">
    <property type="term" value="F:zinc ion binding"/>
    <property type="evidence" value="ECO:0007669"/>
    <property type="project" value="UniProtKB-KW"/>
</dbReference>
<evidence type="ECO:0000256" key="12">
    <source>
        <dbReference type="NCBIfam" id="TIGR00416"/>
    </source>
</evidence>
<comment type="function">
    <text evidence="11">Plays a role in repairing double-strand DNA breaks, probably involving stabilizing or processing branched DNA or blocked replication forks.</text>
</comment>
<comment type="function">
    <text evidence="13">DNA-dependent ATPase involved in processing of recombination intermediates, plays a role in repairing DNA breaks. Stimulates the branch migration of RecA-mediated strand transfer reactions, allowing the 3' invading strand to extend heteroduplex DNA faster. Binds ssDNA in the presence of ADP but not other nucleotides, has ATPase activity that is stimulated by ssDNA and various branched DNA structures, but inhibited by SSB. Does not have RecA's homology-searching function.</text>
</comment>
<keyword evidence="10 11" id="KW-0234">DNA repair</keyword>
<dbReference type="Pfam" id="PF13541">
    <property type="entry name" value="ChlI"/>
    <property type="match status" value="1"/>
</dbReference>
<dbReference type="PRINTS" id="PR01874">
    <property type="entry name" value="DNAREPAIRADA"/>
</dbReference>
<dbReference type="KEGG" id="kan:IMCC3317_32690"/>
<sequence length="452" mass="49886">MAKVKTTFFCQNCGSQFAKWQGQCSSCKQWNTIVEEVIQKEVKANWQKQEKGVSRISKPTLIHEISSATEQRLPTSDQELDRVLGGGIVPGSLILLGGEPGIGKSTLLLQISLKLPYKTLYVSGEESQKQIKMRAERISQKSSNCFVLTETKTQNIFKQIAEIQPDIVIIDSIQTLHSDYIESSAGSISQIRECTTELIKFAKESGTPVLLIGHITKDGNIAGPKILEHMVDTVLQFEGDRNHVYRILRSLKNRFGSTSELGIYEMLSDGLREVSNPSEILISKNEDELSGTAIAATLEGARPLMIEIQALVSTAVYGTPQRSSTGYNAKRLNMLLAVLEKRAGFKLAAKDVFLNITGGISIDDTAIDLAVIAAILSSNEDEEISKTNCFAAEIGLAGEIRPVSRIDQRISEAEKLGFKRFFTSKYNKISLKNTNIEIILISKIEDLVSHLF</sequence>
<dbReference type="GO" id="GO:0005524">
    <property type="term" value="F:ATP binding"/>
    <property type="evidence" value="ECO:0007669"/>
    <property type="project" value="UniProtKB-UniRule"/>
</dbReference>
<dbReference type="FunFam" id="3.40.50.300:FF:000050">
    <property type="entry name" value="DNA repair protein RadA"/>
    <property type="match status" value="1"/>
</dbReference>
<dbReference type="InterPro" id="IPR027417">
    <property type="entry name" value="P-loop_NTPase"/>
</dbReference>
<evidence type="ECO:0000313" key="16">
    <source>
        <dbReference type="Proteomes" id="UP000464657"/>
    </source>
</evidence>
<evidence type="ECO:0000256" key="9">
    <source>
        <dbReference type="ARBA" id="ARBA00023125"/>
    </source>
</evidence>
<dbReference type="Gene3D" id="3.40.50.300">
    <property type="entry name" value="P-loop containing nucleotide triphosphate hydrolases"/>
    <property type="match status" value="1"/>
</dbReference>
<feature type="short sequence motif" description="RadA KNRFG motif" evidence="11">
    <location>
        <begin position="252"/>
        <end position="256"/>
    </location>
</feature>
<evidence type="ECO:0000256" key="5">
    <source>
        <dbReference type="ARBA" id="ARBA00022801"/>
    </source>
</evidence>
<dbReference type="RefSeq" id="WP_160130474.1">
    <property type="nucleotide sequence ID" value="NZ_CP019288.1"/>
</dbReference>
<dbReference type="GO" id="GO:0003684">
    <property type="term" value="F:damaged DNA binding"/>
    <property type="evidence" value="ECO:0007669"/>
    <property type="project" value="InterPro"/>
</dbReference>
<dbReference type="Gene3D" id="3.30.230.10">
    <property type="match status" value="1"/>
</dbReference>
<dbReference type="Pfam" id="PF18073">
    <property type="entry name" value="Zn_ribbon_LapB"/>
    <property type="match status" value="1"/>
</dbReference>
<dbReference type="SUPFAM" id="SSF54211">
    <property type="entry name" value="Ribosomal protein S5 domain 2-like"/>
    <property type="match status" value="1"/>
</dbReference>
<dbReference type="GO" id="GO:0140664">
    <property type="term" value="F:ATP-dependent DNA damage sensor activity"/>
    <property type="evidence" value="ECO:0007669"/>
    <property type="project" value="InterPro"/>
</dbReference>
<keyword evidence="7 11" id="KW-0067">ATP-binding</keyword>
<comment type="domain">
    <text evidence="11">The middle region has homology to RecA with ATPase motifs including the RadA KNRFG motif, while the C-terminus is homologous to Lon protease.</text>
</comment>
<keyword evidence="6 13" id="KW-0862">Zinc</keyword>
<evidence type="ECO:0000256" key="1">
    <source>
        <dbReference type="ARBA" id="ARBA00022723"/>
    </source>
</evidence>
<dbReference type="InterPro" id="IPR041166">
    <property type="entry name" value="Rubredoxin_2"/>
</dbReference>
<feature type="domain" description="RecA family profile 1" evidence="14">
    <location>
        <begin position="69"/>
        <end position="215"/>
    </location>
</feature>
<dbReference type="GO" id="GO:0016787">
    <property type="term" value="F:hydrolase activity"/>
    <property type="evidence" value="ECO:0007669"/>
    <property type="project" value="UniProtKB-KW"/>
</dbReference>
<keyword evidence="2 11" id="KW-0547">Nucleotide-binding</keyword>
<protein>
    <recommendedName>
        <fullName evidence="11 12">DNA repair protein RadA</fullName>
    </recommendedName>
</protein>
<evidence type="ECO:0000256" key="2">
    <source>
        <dbReference type="ARBA" id="ARBA00022741"/>
    </source>
</evidence>
<dbReference type="OrthoDB" id="9803906at2"/>
<dbReference type="EMBL" id="CP019288">
    <property type="protein sequence ID" value="QHI37886.1"/>
    <property type="molecule type" value="Genomic_DNA"/>
</dbReference>
<name>A0A7L4ZNV6_9FLAO</name>
<keyword evidence="1 11" id="KW-0479">Metal-binding</keyword>
<dbReference type="NCBIfam" id="TIGR00416">
    <property type="entry name" value="sms"/>
    <property type="match status" value="1"/>
</dbReference>
<evidence type="ECO:0000256" key="7">
    <source>
        <dbReference type="ARBA" id="ARBA00022840"/>
    </source>
</evidence>
<keyword evidence="3 11" id="KW-0227">DNA damage</keyword>
<evidence type="ECO:0000256" key="8">
    <source>
        <dbReference type="ARBA" id="ARBA00023016"/>
    </source>
</evidence>
<keyword evidence="4 13" id="KW-0863">Zinc-finger</keyword>
<dbReference type="InterPro" id="IPR003593">
    <property type="entry name" value="AAA+_ATPase"/>
</dbReference>
<keyword evidence="5 15" id="KW-0378">Hydrolase</keyword>
<dbReference type="CDD" id="cd01121">
    <property type="entry name" value="RadA_SMS_N"/>
    <property type="match status" value="1"/>
</dbReference>
<organism evidence="15 16">
    <name type="scientific">Kordia antarctica</name>
    <dbReference type="NCBI Taxonomy" id="1218801"/>
    <lineage>
        <taxon>Bacteria</taxon>
        <taxon>Pseudomonadati</taxon>
        <taxon>Bacteroidota</taxon>
        <taxon>Flavobacteriia</taxon>
        <taxon>Flavobacteriales</taxon>
        <taxon>Flavobacteriaceae</taxon>
        <taxon>Kordia</taxon>
    </lineage>
</organism>
<dbReference type="GO" id="GO:0005829">
    <property type="term" value="C:cytosol"/>
    <property type="evidence" value="ECO:0007669"/>
    <property type="project" value="TreeGrafter"/>
</dbReference>
<dbReference type="InterPro" id="IPR020588">
    <property type="entry name" value="RecA_ATP-bd"/>
</dbReference>
<dbReference type="GO" id="GO:0000725">
    <property type="term" value="P:recombinational repair"/>
    <property type="evidence" value="ECO:0007669"/>
    <property type="project" value="UniProtKB-UniRule"/>
</dbReference>
<feature type="binding site" evidence="11">
    <location>
        <begin position="98"/>
        <end position="105"/>
    </location>
    <ligand>
        <name>ATP</name>
        <dbReference type="ChEBI" id="CHEBI:30616"/>
    </ligand>
</feature>
<dbReference type="InterPro" id="IPR014721">
    <property type="entry name" value="Ribsml_uS5_D2-typ_fold_subgr"/>
</dbReference>
<dbReference type="PANTHER" id="PTHR32472">
    <property type="entry name" value="DNA REPAIR PROTEIN RADA"/>
    <property type="match status" value="1"/>
</dbReference>
<keyword evidence="8 11" id="KW-0346">Stress response</keyword>
<evidence type="ECO:0000256" key="3">
    <source>
        <dbReference type="ARBA" id="ARBA00022763"/>
    </source>
</evidence>
<keyword evidence="16" id="KW-1185">Reference proteome</keyword>
<evidence type="ECO:0000256" key="13">
    <source>
        <dbReference type="RuleBase" id="RU003555"/>
    </source>
</evidence>
<evidence type="ECO:0000256" key="10">
    <source>
        <dbReference type="ARBA" id="ARBA00023204"/>
    </source>
</evidence>
<proteinExistence type="inferred from homology"/>
<evidence type="ECO:0000259" key="14">
    <source>
        <dbReference type="PROSITE" id="PS50162"/>
    </source>
</evidence>
<dbReference type="Pfam" id="PF13481">
    <property type="entry name" value="AAA_25"/>
    <property type="match status" value="1"/>
</dbReference>
<gene>
    <name evidence="11 15" type="primary">radA</name>
    <name evidence="15" type="ORF">IMCC3317_32690</name>
</gene>
<dbReference type="SUPFAM" id="SSF52540">
    <property type="entry name" value="P-loop containing nucleoside triphosphate hydrolases"/>
    <property type="match status" value="1"/>
</dbReference>